<keyword evidence="13" id="KW-1185">Reference proteome</keyword>
<dbReference type="InterPro" id="IPR023170">
    <property type="entry name" value="HhH_base_excis_C"/>
</dbReference>
<dbReference type="Pfam" id="PF00633">
    <property type="entry name" value="HHH"/>
    <property type="match status" value="1"/>
</dbReference>
<keyword evidence="8 10" id="KW-0234">DNA repair</keyword>
<evidence type="ECO:0000256" key="3">
    <source>
        <dbReference type="ARBA" id="ARBA00022723"/>
    </source>
</evidence>
<dbReference type="HAMAP" id="MF_00942">
    <property type="entry name" value="Nth"/>
    <property type="match status" value="1"/>
</dbReference>
<protein>
    <recommendedName>
        <fullName evidence="10">Endonuclease III</fullName>
        <ecNumber evidence="10">4.2.99.18</ecNumber>
    </recommendedName>
    <alternativeName>
        <fullName evidence="10">DNA-(apurinic or apyrimidinic site) lyase</fullName>
    </alternativeName>
</protein>
<keyword evidence="12" id="KW-0540">Nuclease</keyword>
<evidence type="ECO:0000256" key="6">
    <source>
        <dbReference type="ARBA" id="ARBA00023004"/>
    </source>
</evidence>
<evidence type="ECO:0000256" key="2">
    <source>
        <dbReference type="ARBA" id="ARBA00022485"/>
    </source>
</evidence>
<dbReference type="Pfam" id="PF10576">
    <property type="entry name" value="EndIII_4Fe-2S"/>
    <property type="match status" value="1"/>
</dbReference>
<dbReference type="InterPro" id="IPR000445">
    <property type="entry name" value="HhH_motif"/>
</dbReference>
<evidence type="ECO:0000256" key="9">
    <source>
        <dbReference type="ARBA" id="ARBA00023295"/>
    </source>
</evidence>
<gene>
    <name evidence="10" type="primary">nth</name>
    <name evidence="12" type="ORF">JOE56_001382</name>
</gene>
<dbReference type="InterPro" id="IPR004036">
    <property type="entry name" value="Endonuclease-III-like_CS2"/>
</dbReference>
<dbReference type="Proteomes" id="UP000809290">
    <property type="component" value="Unassembled WGS sequence"/>
</dbReference>
<dbReference type="EC" id="4.2.99.18" evidence="10"/>
<feature type="binding site" evidence="10">
    <location>
        <position position="216"/>
    </location>
    <ligand>
        <name>[4Fe-4S] cluster</name>
        <dbReference type="ChEBI" id="CHEBI:49883"/>
    </ligand>
</feature>
<dbReference type="SMART" id="SM00525">
    <property type="entry name" value="FES"/>
    <property type="match status" value="1"/>
</dbReference>
<dbReference type="SMART" id="SM00478">
    <property type="entry name" value="ENDO3c"/>
    <property type="match status" value="1"/>
</dbReference>
<keyword evidence="10 12" id="KW-0456">Lyase</keyword>
<dbReference type="InterPro" id="IPR004035">
    <property type="entry name" value="Endouclease-III_FeS-bd_BS"/>
</dbReference>
<accession>A0ABS2SKB2</accession>
<keyword evidence="12" id="KW-0255">Endonuclease</keyword>
<evidence type="ECO:0000313" key="12">
    <source>
        <dbReference type="EMBL" id="MBM7816688.1"/>
    </source>
</evidence>
<dbReference type="InterPro" id="IPR003651">
    <property type="entry name" value="Endonuclease3_FeS-loop_motif"/>
</dbReference>
<keyword evidence="4 10" id="KW-0227">DNA damage</keyword>
<dbReference type="CDD" id="cd00056">
    <property type="entry name" value="ENDO3c"/>
    <property type="match status" value="1"/>
</dbReference>
<sequence>MKSLIPARKRRQFAQETRLAKVRRARKIDRILARVFPNARAELDFTNPFELLIATVLSAQTTDVRVNQVTPELFARYPGAHELAVATREDVEAIIRPTGFFRSKAANVIALAIQLVERHGGEVPRTQKELVKLPGVGVKTANVVLGNAFDTPGLTVDTHVGRLARRMGFTTNTDPLKVEADLQDLYDPRDLTLVSHRLIFMGRRICHARRPACGACPIANLCPSYGEGELDEQTAASLFAYGLTYPEGGWDFD</sequence>
<dbReference type="Gene3D" id="1.10.1670.10">
    <property type="entry name" value="Helix-hairpin-Helix base-excision DNA repair enzymes (C-terminal)"/>
    <property type="match status" value="1"/>
</dbReference>
<evidence type="ECO:0000256" key="7">
    <source>
        <dbReference type="ARBA" id="ARBA00023014"/>
    </source>
</evidence>
<keyword evidence="6 10" id="KW-0408">Iron</keyword>
<dbReference type="PANTHER" id="PTHR10359">
    <property type="entry name" value="A/G-SPECIFIC ADENINE GLYCOSYLASE/ENDONUCLEASE III"/>
    <property type="match status" value="1"/>
</dbReference>
<keyword evidence="9 10" id="KW-0326">Glycosidase</keyword>
<keyword evidence="2 10" id="KW-0004">4Fe-4S</keyword>
<dbReference type="PANTHER" id="PTHR10359:SF18">
    <property type="entry name" value="ENDONUCLEASE III"/>
    <property type="match status" value="1"/>
</dbReference>
<organism evidence="12 13">
    <name type="scientific">Brevibacterium paucivorans</name>
    <dbReference type="NCBI Taxonomy" id="170994"/>
    <lineage>
        <taxon>Bacteria</taxon>
        <taxon>Bacillati</taxon>
        <taxon>Actinomycetota</taxon>
        <taxon>Actinomycetes</taxon>
        <taxon>Micrococcales</taxon>
        <taxon>Brevibacteriaceae</taxon>
        <taxon>Brevibacterium</taxon>
    </lineage>
</organism>
<dbReference type="PROSITE" id="PS00764">
    <property type="entry name" value="ENDONUCLEASE_III_1"/>
    <property type="match status" value="1"/>
</dbReference>
<dbReference type="PROSITE" id="PS01155">
    <property type="entry name" value="ENDONUCLEASE_III_2"/>
    <property type="match status" value="1"/>
</dbReference>
<name>A0ABS2SKB2_9MICO</name>
<dbReference type="InterPro" id="IPR003265">
    <property type="entry name" value="HhH-GPD_domain"/>
</dbReference>
<evidence type="ECO:0000256" key="4">
    <source>
        <dbReference type="ARBA" id="ARBA00022763"/>
    </source>
</evidence>
<comment type="caution">
    <text evidence="12">The sequence shown here is derived from an EMBL/GenBank/DDBJ whole genome shotgun (WGS) entry which is preliminary data.</text>
</comment>
<comment type="cofactor">
    <cofactor evidence="10">
        <name>[4Fe-4S] cluster</name>
        <dbReference type="ChEBI" id="CHEBI:49883"/>
    </cofactor>
    <text evidence="10">Binds 1 [4Fe-4S] cluster.</text>
</comment>
<keyword evidence="10" id="KW-0238">DNA-binding</keyword>
<evidence type="ECO:0000256" key="1">
    <source>
        <dbReference type="ARBA" id="ARBA00008343"/>
    </source>
</evidence>
<feature type="binding site" evidence="10">
    <location>
        <position position="222"/>
    </location>
    <ligand>
        <name>[4Fe-4S] cluster</name>
        <dbReference type="ChEBI" id="CHEBI:49883"/>
    </ligand>
</feature>
<feature type="binding site" evidence="10">
    <location>
        <position position="213"/>
    </location>
    <ligand>
        <name>[4Fe-4S] cluster</name>
        <dbReference type="ChEBI" id="CHEBI:49883"/>
    </ligand>
</feature>
<dbReference type="InterPro" id="IPR011257">
    <property type="entry name" value="DNA_glycosylase"/>
</dbReference>
<evidence type="ECO:0000259" key="11">
    <source>
        <dbReference type="SMART" id="SM00478"/>
    </source>
</evidence>
<comment type="function">
    <text evidence="10">DNA repair enzyme that has both DNA N-glycosylase activity and AP-lyase activity. The DNA N-glycosylase activity releases various damaged pyrimidines from DNA by cleaving the N-glycosidic bond, leaving an AP (apurinic/apyrimidinic) site. The AP-lyase activity cleaves the phosphodiester bond 3' to the AP site by a beta-elimination, leaving a 3'-terminal unsaturated sugar and a product with a terminal 5'-phosphate.</text>
</comment>
<reference evidence="12 13" key="1">
    <citation type="submission" date="2021-01" db="EMBL/GenBank/DDBJ databases">
        <title>Sequencing the genomes of 1000 actinobacteria strains.</title>
        <authorList>
            <person name="Klenk H.-P."/>
        </authorList>
    </citation>
    <scope>NUCLEOTIDE SEQUENCE [LARGE SCALE GENOMIC DNA]</scope>
    <source>
        <strain evidence="12 13">DSM 13657</strain>
    </source>
</reference>
<dbReference type="NCBIfam" id="TIGR01083">
    <property type="entry name" value="nth"/>
    <property type="match status" value="1"/>
</dbReference>
<evidence type="ECO:0000256" key="10">
    <source>
        <dbReference type="HAMAP-Rule" id="MF_00942"/>
    </source>
</evidence>
<dbReference type="EMBL" id="JAFBCP010000001">
    <property type="protein sequence ID" value="MBM7816688.1"/>
    <property type="molecule type" value="Genomic_DNA"/>
</dbReference>
<keyword evidence="5 10" id="KW-0378">Hydrolase</keyword>
<comment type="catalytic activity">
    <reaction evidence="10">
        <text>2'-deoxyribonucleotide-(2'-deoxyribose 5'-phosphate)-2'-deoxyribonucleotide-DNA = a 3'-end 2'-deoxyribonucleotide-(2,3-dehydro-2,3-deoxyribose 5'-phosphate)-DNA + a 5'-end 5'-phospho-2'-deoxyribonucleoside-DNA + H(+)</text>
        <dbReference type="Rhea" id="RHEA:66592"/>
        <dbReference type="Rhea" id="RHEA-COMP:13180"/>
        <dbReference type="Rhea" id="RHEA-COMP:16897"/>
        <dbReference type="Rhea" id="RHEA-COMP:17067"/>
        <dbReference type="ChEBI" id="CHEBI:15378"/>
        <dbReference type="ChEBI" id="CHEBI:136412"/>
        <dbReference type="ChEBI" id="CHEBI:157695"/>
        <dbReference type="ChEBI" id="CHEBI:167181"/>
        <dbReference type="EC" id="4.2.99.18"/>
    </reaction>
</comment>
<comment type="similarity">
    <text evidence="1 10">Belongs to the Nth/MutY family.</text>
</comment>
<dbReference type="Gene3D" id="1.10.340.30">
    <property type="entry name" value="Hypothetical protein, domain 2"/>
    <property type="match status" value="1"/>
</dbReference>
<dbReference type="GO" id="GO:0140078">
    <property type="term" value="F:class I DNA-(apurinic or apyrimidinic site) endonuclease activity"/>
    <property type="evidence" value="ECO:0007669"/>
    <property type="project" value="UniProtKB-EC"/>
</dbReference>
<evidence type="ECO:0000313" key="13">
    <source>
        <dbReference type="Proteomes" id="UP000809290"/>
    </source>
</evidence>
<dbReference type="RefSeq" id="WP_204515417.1">
    <property type="nucleotide sequence ID" value="NZ_JAFBCP010000001.1"/>
</dbReference>
<keyword evidence="3 10" id="KW-0479">Metal-binding</keyword>
<dbReference type="SUPFAM" id="SSF48150">
    <property type="entry name" value="DNA-glycosylase"/>
    <property type="match status" value="1"/>
</dbReference>
<keyword evidence="7 10" id="KW-0411">Iron-sulfur</keyword>
<dbReference type="InterPro" id="IPR005759">
    <property type="entry name" value="Nth"/>
</dbReference>
<feature type="binding site" evidence="10">
    <location>
        <position position="206"/>
    </location>
    <ligand>
        <name>[4Fe-4S] cluster</name>
        <dbReference type="ChEBI" id="CHEBI:49883"/>
    </ligand>
</feature>
<feature type="domain" description="HhH-GPD" evidence="11">
    <location>
        <begin position="57"/>
        <end position="204"/>
    </location>
</feature>
<dbReference type="Pfam" id="PF00730">
    <property type="entry name" value="HhH-GPD"/>
    <property type="match status" value="1"/>
</dbReference>
<evidence type="ECO:0000256" key="8">
    <source>
        <dbReference type="ARBA" id="ARBA00023204"/>
    </source>
</evidence>
<proteinExistence type="inferred from homology"/>
<evidence type="ECO:0000256" key="5">
    <source>
        <dbReference type="ARBA" id="ARBA00022801"/>
    </source>
</evidence>